<proteinExistence type="predicted"/>
<reference evidence="1" key="1">
    <citation type="journal article" date="2019" name="Sci. Rep.">
        <title>Draft genome of Tanacetum cinerariifolium, the natural source of mosquito coil.</title>
        <authorList>
            <person name="Yamashiro T."/>
            <person name="Shiraishi A."/>
            <person name="Satake H."/>
            <person name="Nakayama K."/>
        </authorList>
    </citation>
    <scope>NUCLEOTIDE SEQUENCE</scope>
</reference>
<dbReference type="EMBL" id="BKCJ010386457">
    <property type="protein sequence ID" value="GFA21218.1"/>
    <property type="molecule type" value="Genomic_DNA"/>
</dbReference>
<accession>A0A699J995</accession>
<dbReference type="AlphaFoldDB" id="A0A699J995"/>
<sequence length="111" mass="12731">KLLDLDSTKDLHPLIHDNLLSGSTTYPLLDEFADELPPEYDDNLQFDIESDLKEIEFLLYQDKDSSLKDLIDQKNRANLADIFVDSIPEMFTDEHTLDYSSPSTIYTTVTS</sequence>
<evidence type="ECO:0008006" key="2">
    <source>
        <dbReference type="Google" id="ProtNLM"/>
    </source>
</evidence>
<feature type="non-terminal residue" evidence="1">
    <location>
        <position position="1"/>
    </location>
</feature>
<name>A0A699J995_TANCI</name>
<organism evidence="1">
    <name type="scientific">Tanacetum cinerariifolium</name>
    <name type="common">Dalmatian daisy</name>
    <name type="synonym">Chrysanthemum cinerariifolium</name>
    <dbReference type="NCBI Taxonomy" id="118510"/>
    <lineage>
        <taxon>Eukaryota</taxon>
        <taxon>Viridiplantae</taxon>
        <taxon>Streptophyta</taxon>
        <taxon>Embryophyta</taxon>
        <taxon>Tracheophyta</taxon>
        <taxon>Spermatophyta</taxon>
        <taxon>Magnoliopsida</taxon>
        <taxon>eudicotyledons</taxon>
        <taxon>Gunneridae</taxon>
        <taxon>Pentapetalae</taxon>
        <taxon>asterids</taxon>
        <taxon>campanulids</taxon>
        <taxon>Asterales</taxon>
        <taxon>Asteraceae</taxon>
        <taxon>Asteroideae</taxon>
        <taxon>Anthemideae</taxon>
        <taxon>Anthemidinae</taxon>
        <taxon>Tanacetum</taxon>
    </lineage>
</organism>
<protein>
    <recommendedName>
        <fullName evidence="2">Reverse transcriptase domain-containing protein</fullName>
    </recommendedName>
</protein>
<comment type="caution">
    <text evidence="1">The sequence shown here is derived from an EMBL/GenBank/DDBJ whole genome shotgun (WGS) entry which is preliminary data.</text>
</comment>
<gene>
    <name evidence="1" type="ORF">Tci_593190</name>
</gene>
<evidence type="ECO:0000313" key="1">
    <source>
        <dbReference type="EMBL" id="GFA21218.1"/>
    </source>
</evidence>